<name>A0A812LJB3_9DINO</name>
<protein>
    <recommendedName>
        <fullName evidence="5">Poly [ADP-ribose] polymerase</fullName>
        <shortName evidence="5">PARP</shortName>
        <ecNumber evidence="5">2.4.2.-</ecNumber>
    </recommendedName>
</protein>
<evidence type="ECO:0000256" key="5">
    <source>
        <dbReference type="RuleBase" id="RU362114"/>
    </source>
</evidence>
<organism evidence="8 9">
    <name type="scientific">Symbiodinium natans</name>
    <dbReference type="NCBI Taxonomy" id="878477"/>
    <lineage>
        <taxon>Eukaryota</taxon>
        <taxon>Sar</taxon>
        <taxon>Alveolata</taxon>
        <taxon>Dinophyceae</taxon>
        <taxon>Suessiales</taxon>
        <taxon>Symbiodiniaceae</taxon>
        <taxon>Symbiodinium</taxon>
    </lineage>
</organism>
<dbReference type="GO" id="GO:0070212">
    <property type="term" value="P:protein poly-ADP-ribosylation"/>
    <property type="evidence" value="ECO:0007669"/>
    <property type="project" value="TreeGrafter"/>
</dbReference>
<keyword evidence="6" id="KW-1133">Transmembrane helix</keyword>
<evidence type="ECO:0000256" key="4">
    <source>
        <dbReference type="ARBA" id="ARBA00033987"/>
    </source>
</evidence>
<proteinExistence type="predicted"/>
<dbReference type="GO" id="GO:0005730">
    <property type="term" value="C:nucleolus"/>
    <property type="evidence" value="ECO:0007669"/>
    <property type="project" value="TreeGrafter"/>
</dbReference>
<dbReference type="AlphaFoldDB" id="A0A812LJB3"/>
<keyword evidence="6" id="KW-0472">Membrane</keyword>
<dbReference type="PANTHER" id="PTHR10459:SF60">
    <property type="entry name" value="POLY [ADP-RIBOSE] POLYMERASE 2"/>
    <property type="match status" value="1"/>
</dbReference>
<evidence type="ECO:0000256" key="2">
    <source>
        <dbReference type="ARBA" id="ARBA00022679"/>
    </source>
</evidence>
<evidence type="ECO:0000256" key="3">
    <source>
        <dbReference type="ARBA" id="ARBA00023027"/>
    </source>
</evidence>
<dbReference type="Proteomes" id="UP000604046">
    <property type="component" value="Unassembled WGS sequence"/>
</dbReference>
<evidence type="ECO:0000256" key="6">
    <source>
        <dbReference type="SAM" id="Phobius"/>
    </source>
</evidence>
<sequence length="459" mass="50092">MAPKAIMKSLNVVIPPGMKPGQELQAQSPDGTIVQAKIPPGMKPGQTFTMQYTPVPPKTATEPKLLGALSKMYSGGDLLILLGLVVVGFSLPYLLSHAGSVVQIVATYAIPCAIAFVAIAYDWTTKGPTVALKHGLASAAVAWVMVVPLGLVTHSLLHYLSALIIAGFAISVLMTLLTLYGFVGCVVGVVVGMLSVQFGGFLVWLITEPFGTSIVFAATFWCARVFFSLLLQHHLDPKTWPDVTEVDKTSEEFTTQAEYFQKSCQPWAHKYDFDLQVSKVFRIDKPITAAAASSSGSRPSGSSQRLFHGTPWEAAMGIVCDGFRLPSHAGMFGKGIYFADCPLKSWRYCFSSRQMAESLPRVLGRGGYILMCWVDLGKTREEKEAKPELKGYNRRGWMAWLTGQRGAYDSVVGMTEEEGGALRVPEYIVYDTAQVRLAYLFEVFKCDRGTAQPSNSNQI</sequence>
<evidence type="ECO:0000259" key="7">
    <source>
        <dbReference type="PROSITE" id="PS51059"/>
    </source>
</evidence>
<evidence type="ECO:0000256" key="1">
    <source>
        <dbReference type="ARBA" id="ARBA00022676"/>
    </source>
</evidence>
<reference evidence="8" key="1">
    <citation type="submission" date="2021-02" db="EMBL/GenBank/DDBJ databases">
        <authorList>
            <person name="Dougan E. K."/>
            <person name="Rhodes N."/>
            <person name="Thang M."/>
            <person name="Chan C."/>
        </authorList>
    </citation>
    <scope>NUCLEOTIDE SEQUENCE</scope>
</reference>
<gene>
    <name evidence="8" type="primary">Parp2</name>
    <name evidence="8" type="ORF">SNAT2548_LOCUS11960</name>
</gene>
<dbReference type="InterPro" id="IPR012317">
    <property type="entry name" value="Poly(ADP-ribose)pol_cat_dom"/>
</dbReference>
<dbReference type="GO" id="GO:1990404">
    <property type="term" value="F:NAD+-protein mono-ADP-ribosyltransferase activity"/>
    <property type="evidence" value="ECO:0007669"/>
    <property type="project" value="TreeGrafter"/>
</dbReference>
<keyword evidence="2 5" id="KW-0808">Transferase</keyword>
<dbReference type="EC" id="2.4.2.-" evidence="5"/>
<comment type="caution">
    <text evidence="8">The sequence shown here is derived from an EMBL/GenBank/DDBJ whole genome shotgun (WGS) entry which is preliminary data.</text>
</comment>
<evidence type="ECO:0000313" key="8">
    <source>
        <dbReference type="EMBL" id="CAE7247910.1"/>
    </source>
</evidence>
<keyword evidence="6" id="KW-0812">Transmembrane</keyword>
<dbReference type="SUPFAM" id="SSF56399">
    <property type="entry name" value="ADP-ribosylation"/>
    <property type="match status" value="1"/>
</dbReference>
<keyword evidence="1 5" id="KW-0328">Glycosyltransferase</keyword>
<dbReference type="PROSITE" id="PS51059">
    <property type="entry name" value="PARP_CATALYTIC"/>
    <property type="match status" value="1"/>
</dbReference>
<keyword evidence="9" id="KW-1185">Reference proteome</keyword>
<dbReference type="Pfam" id="PF00644">
    <property type="entry name" value="PARP"/>
    <property type="match status" value="1"/>
</dbReference>
<dbReference type="InterPro" id="IPR050800">
    <property type="entry name" value="ARTD/PARP"/>
</dbReference>
<dbReference type="EMBL" id="CAJNDS010001112">
    <property type="protein sequence ID" value="CAE7247910.1"/>
    <property type="molecule type" value="Genomic_DNA"/>
</dbReference>
<keyword evidence="3 5" id="KW-0520">NAD</keyword>
<dbReference type="OrthoDB" id="424076at2759"/>
<feature type="transmembrane region" description="Helical" evidence="6">
    <location>
        <begin position="78"/>
        <end position="95"/>
    </location>
</feature>
<dbReference type="PANTHER" id="PTHR10459">
    <property type="entry name" value="DNA LIGASE"/>
    <property type="match status" value="1"/>
</dbReference>
<feature type="domain" description="PARP catalytic" evidence="7">
    <location>
        <begin position="229"/>
        <end position="453"/>
    </location>
</feature>
<feature type="transmembrane region" description="Helical" evidence="6">
    <location>
        <begin position="135"/>
        <end position="153"/>
    </location>
</feature>
<accession>A0A812LJB3</accession>
<comment type="catalytic activity">
    <reaction evidence="4">
        <text>NAD(+) + (ADP-D-ribosyl)n-acceptor = nicotinamide + (ADP-D-ribosyl)n+1-acceptor + H(+).</text>
        <dbReference type="EC" id="2.4.2.30"/>
    </reaction>
</comment>
<dbReference type="Gene3D" id="3.90.228.10">
    <property type="match status" value="1"/>
</dbReference>
<feature type="transmembrane region" description="Helical" evidence="6">
    <location>
        <begin position="101"/>
        <end position="123"/>
    </location>
</feature>
<evidence type="ECO:0000313" key="9">
    <source>
        <dbReference type="Proteomes" id="UP000604046"/>
    </source>
</evidence>
<dbReference type="GO" id="GO:0006302">
    <property type="term" value="P:double-strand break repair"/>
    <property type="evidence" value="ECO:0007669"/>
    <property type="project" value="TreeGrafter"/>
</dbReference>
<dbReference type="GO" id="GO:0003950">
    <property type="term" value="F:NAD+ poly-ADP-ribosyltransferase activity"/>
    <property type="evidence" value="ECO:0007669"/>
    <property type="project" value="UniProtKB-UniRule"/>
</dbReference>